<organism evidence="2 3">
    <name type="scientific">Paenibacillus algorifonticola</name>
    <dbReference type="NCBI Taxonomy" id="684063"/>
    <lineage>
        <taxon>Bacteria</taxon>
        <taxon>Bacillati</taxon>
        <taxon>Bacillota</taxon>
        <taxon>Bacilli</taxon>
        <taxon>Bacillales</taxon>
        <taxon>Paenibacillaceae</taxon>
        <taxon>Paenibacillus</taxon>
    </lineage>
</organism>
<keyword evidence="3" id="KW-1185">Reference proteome</keyword>
<protein>
    <submittedName>
        <fullName evidence="2">Uncharacterized protein</fullName>
    </submittedName>
</protein>
<sequence>MTFDDFAVAAFYVFLTTFWLLVAFMVGCLSLSFCIRYWKGKKENV</sequence>
<dbReference type="EMBL" id="FONN01000055">
    <property type="protein sequence ID" value="SFF49307.1"/>
    <property type="molecule type" value="Genomic_DNA"/>
</dbReference>
<dbReference type="Proteomes" id="UP000183410">
    <property type="component" value="Unassembled WGS sequence"/>
</dbReference>
<accession>A0A1I2J7X0</accession>
<evidence type="ECO:0000256" key="1">
    <source>
        <dbReference type="SAM" id="Phobius"/>
    </source>
</evidence>
<gene>
    <name evidence="2" type="ORF">SAMN04487969_1551</name>
</gene>
<proteinExistence type="predicted"/>
<name>A0A1I2J7X0_9BACL</name>
<dbReference type="RefSeq" id="WP_156182244.1">
    <property type="nucleotide sequence ID" value="NZ_FONN01000055.1"/>
</dbReference>
<keyword evidence="1" id="KW-0812">Transmembrane</keyword>
<feature type="transmembrane region" description="Helical" evidence="1">
    <location>
        <begin position="6"/>
        <end position="35"/>
    </location>
</feature>
<reference evidence="3" key="1">
    <citation type="submission" date="2016-10" db="EMBL/GenBank/DDBJ databases">
        <authorList>
            <person name="Varghese N."/>
            <person name="Submissions S."/>
        </authorList>
    </citation>
    <scope>NUCLEOTIDE SEQUENCE [LARGE SCALE GENOMIC DNA]</scope>
    <source>
        <strain evidence="3">CGMCC 1.10223</strain>
    </source>
</reference>
<keyword evidence="1" id="KW-0472">Membrane</keyword>
<keyword evidence="1" id="KW-1133">Transmembrane helix</keyword>
<dbReference type="AlphaFoldDB" id="A0A1I2J7X0"/>
<evidence type="ECO:0000313" key="3">
    <source>
        <dbReference type="Proteomes" id="UP000183410"/>
    </source>
</evidence>
<evidence type="ECO:0000313" key="2">
    <source>
        <dbReference type="EMBL" id="SFF49307.1"/>
    </source>
</evidence>